<gene>
    <name evidence="2" type="ORF">DS831_03025</name>
</gene>
<feature type="chain" id="PRO_5038861005" evidence="1">
    <location>
        <begin position="26"/>
        <end position="142"/>
    </location>
</feature>
<dbReference type="EMBL" id="QOCR01000001">
    <property type="protein sequence ID" value="RHW52312.1"/>
    <property type="molecule type" value="Genomic_DNA"/>
</dbReference>
<protein>
    <submittedName>
        <fullName evidence="2">Uncharacterized protein</fullName>
    </submittedName>
</protein>
<evidence type="ECO:0000313" key="3">
    <source>
        <dbReference type="Proteomes" id="UP000284109"/>
    </source>
</evidence>
<sequence length="142" mass="16155">MHKKTLAIIISMLLLSLGTETSLVAAKTNQYNHDYIVVYNAQNQKITTITSKKSIKYLSDFAGDVGGNEKGIHKKLTNNAQLSYKYVFHSGKKNKLSYKLNLYVYPNVKEVKMTNLPIVSNGVWQIDKKQLHKLDNPKKFAH</sequence>
<dbReference type="RefSeq" id="WP_118900225.1">
    <property type="nucleotide sequence ID" value="NZ_QOCR01000001.1"/>
</dbReference>
<organism evidence="2 3">
    <name type="scientific">Bombilactobacillus bombi</name>
    <dbReference type="NCBI Taxonomy" id="1303590"/>
    <lineage>
        <taxon>Bacteria</taxon>
        <taxon>Bacillati</taxon>
        <taxon>Bacillota</taxon>
        <taxon>Bacilli</taxon>
        <taxon>Lactobacillales</taxon>
        <taxon>Lactobacillaceae</taxon>
        <taxon>Bombilactobacillus</taxon>
    </lineage>
</organism>
<reference evidence="2 3" key="1">
    <citation type="submission" date="2018-07" db="EMBL/GenBank/DDBJ databases">
        <title>Genome sequences of six Lactobacillus spp. isolated from bumble bee guts.</title>
        <authorList>
            <person name="Motta E.V.S."/>
            <person name="Moran N.A."/>
        </authorList>
    </citation>
    <scope>NUCLEOTIDE SEQUENCE [LARGE SCALE GENOMIC DNA]</scope>
    <source>
        <strain evidence="2 3">BI-1.1</strain>
    </source>
</reference>
<name>A0A417ZJY4_9LACO</name>
<dbReference type="Proteomes" id="UP000284109">
    <property type="component" value="Unassembled WGS sequence"/>
</dbReference>
<evidence type="ECO:0000256" key="1">
    <source>
        <dbReference type="SAM" id="SignalP"/>
    </source>
</evidence>
<evidence type="ECO:0000313" key="2">
    <source>
        <dbReference type="EMBL" id="RHW52312.1"/>
    </source>
</evidence>
<feature type="signal peptide" evidence="1">
    <location>
        <begin position="1"/>
        <end position="25"/>
    </location>
</feature>
<comment type="caution">
    <text evidence="2">The sequence shown here is derived from an EMBL/GenBank/DDBJ whole genome shotgun (WGS) entry which is preliminary data.</text>
</comment>
<keyword evidence="3" id="KW-1185">Reference proteome</keyword>
<proteinExistence type="predicted"/>
<keyword evidence="1" id="KW-0732">Signal</keyword>
<dbReference type="AlphaFoldDB" id="A0A417ZJY4"/>
<accession>A0A417ZJY4</accession>